<keyword evidence="2" id="KW-1185">Reference proteome</keyword>
<sequence>MPLHSQKVTVCFGFAAAFIVGPFFLEEIGPSGPVKCTVNRARYESLLRNQINRALQQRGREDSTIFMKDGATSHIATPVKRLLNLHFGNDRIISRHFPTAWPMRSPDLTTAETFAVGLLKRCCLQGSDCKFS</sequence>
<dbReference type="PANTHER" id="PTHR47326:SF1">
    <property type="entry name" value="HTH PSQ-TYPE DOMAIN-CONTAINING PROTEIN"/>
    <property type="match status" value="1"/>
</dbReference>
<evidence type="ECO:0000313" key="1">
    <source>
        <dbReference type="EMBL" id="GBO10115.1"/>
    </source>
</evidence>
<organism evidence="1 2">
    <name type="scientific">Araneus ventricosus</name>
    <name type="common">Orbweaver spider</name>
    <name type="synonym">Epeira ventricosa</name>
    <dbReference type="NCBI Taxonomy" id="182803"/>
    <lineage>
        <taxon>Eukaryota</taxon>
        <taxon>Metazoa</taxon>
        <taxon>Ecdysozoa</taxon>
        <taxon>Arthropoda</taxon>
        <taxon>Chelicerata</taxon>
        <taxon>Arachnida</taxon>
        <taxon>Araneae</taxon>
        <taxon>Araneomorphae</taxon>
        <taxon>Entelegynae</taxon>
        <taxon>Araneoidea</taxon>
        <taxon>Araneidae</taxon>
        <taxon>Araneus</taxon>
    </lineage>
</organism>
<proteinExistence type="predicted"/>
<dbReference type="GO" id="GO:0003676">
    <property type="term" value="F:nucleic acid binding"/>
    <property type="evidence" value="ECO:0007669"/>
    <property type="project" value="InterPro"/>
</dbReference>
<name>A0A4Y2UAT5_ARAVE</name>
<dbReference type="InterPro" id="IPR036397">
    <property type="entry name" value="RNaseH_sf"/>
</dbReference>
<dbReference type="Gene3D" id="3.30.420.10">
    <property type="entry name" value="Ribonuclease H-like superfamily/Ribonuclease H"/>
    <property type="match status" value="1"/>
</dbReference>
<evidence type="ECO:0008006" key="3">
    <source>
        <dbReference type="Google" id="ProtNLM"/>
    </source>
</evidence>
<dbReference type="Proteomes" id="UP000499080">
    <property type="component" value="Unassembled WGS sequence"/>
</dbReference>
<comment type="caution">
    <text evidence="1">The sequence shown here is derived from an EMBL/GenBank/DDBJ whole genome shotgun (WGS) entry which is preliminary data.</text>
</comment>
<reference evidence="1 2" key="1">
    <citation type="journal article" date="2019" name="Sci. Rep.">
        <title>Orb-weaving spider Araneus ventricosus genome elucidates the spidroin gene catalogue.</title>
        <authorList>
            <person name="Kono N."/>
            <person name="Nakamura H."/>
            <person name="Ohtoshi R."/>
            <person name="Moran D.A.P."/>
            <person name="Shinohara A."/>
            <person name="Yoshida Y."/>
            <person name="Fujiwara M."/>
            <person name="Mori M."/>
            <person name="Tomita M."/>
            <person name="Arakawa K."/>
        </authorList>
    </citation>
    <scope>NUCLEOTIDE SEQUENCE [LARGE SCALE GENOMIC DNA]</scope>
</reference>
<dbReference type="EMBL" id="BGPR01035334">
    <property type="protein sequence ID" value="GBO10115.1"/>
    <property type="molecule type" value="Genomic_DNA"/>
</dbReference>
<evidence type="ECO:0000313" key="2">
    <source>
        <dbReference type="Proteomes" id="UP000499080"/>
    </source>
</evidence>
<dbReference type="PANTHER" id="PTHR47326">
    <property type="entry name" value="TRANSPOSABLE ELEMENT TC3 TRANSPOSASE-LIKE PROTEIN"/>
    <property type="match status" value="1"/>
</dbReference>
<accession>A0A4Y2UAT5</accession>
<protein>
    <recommendedName>
        <fullName evidence="3">Tc1-like transposase DDE domain-containing protein</fullName>
    </recommendedName>
</protein>
<dbReference type="AlphaFoldDB" id="A0A4Y2UAT5"/>
<gene>
    <name evidence="1" type="ORF">AVEN_151250_1</name>
</gene>